<dbReference type="Pfam" id="PF07519">
    <property type="entry name" value="Tannase"/>
    <property type="match status" value="1"/>
</dbReference>
<keyword evidence="2" id="KW-0119">Carbohydrate metabolism</keyword>
<accession>A0ABQ9QLR6</accession>
<gene>
    <name evidence="8" type="ORF">CTAM01_15289</name>
</gene>
<keyword evidence="9" id="KW-1185">Reference proteome</keyword>
<name>A0ABQ9QLR6_9PEZI</name>
<evidence type="ECO:0000256" key="7">
    <source>
        <dbReference type="RuleBase" id="RU361238"/>
    </source>
</evidence>
<sequence length="236" mass="26451">MSTQLEMLKSIYSPVLDAAGSLAYLKMQLGSEFTGAVDSCFSRAVSSVSDWYRYAISNDSSWDAMPLRPENYTVASGLNHFNIDTWDGDLSAFQNRGGKLLHWRGLADGVLSSENSPRCYEHVPQTMGMNSKALDKFYQFFRISDRSHFDSGNGATFIGHQSASTSSLAPEENVLMAMVRWVESEVAPDTIMGTWYKNGTSDSGVDFKRRHCRWPYHNVYRGVGDHKDPGTWKCVL</sequence>
<evidence type="ECO:0000313" key="8">
    <source>
        <dbReference type="EMBL" id="KAK1476938.1"/>
    </source>
</evidence>
<evidence type="ECO:0000313" key="9">
    <source>
        <dbReference type="Proteomes" id="UP001227543"/>
    </source>
</evidence>
<evidence type="ECO:0000256" key="6">
    <source>
        <dbReference type="ARBA" id="ARBA00034075"/>
    </source>
</evidence>
<dbReference type="PANTHER" id="PTHR33938">
    <property type="entry name" value="FERULOYL ESTERASE B-RELATED"/>
    <property type="match status" value="1"/>
</dbReference>
<organism evidence="8 9">
    <name type="scientific">Colletotrichum tamarilloi</name>
    <dbReference type="NCBI Taxonomy" id="1209934"/>
    <lineage>
        <taxon>Eukaryota</taxon>
        <taxon>Fungi</taxon>
        <taxon>Dikarya</taxon>
        <taxon>Ascomycota</taxon>
        <taxon>Pezizomycotina</taxon>
        <taxon>Sordariomycetes</taxon>
        <taxon>Hypocreomycetidae</taxon>
        <taxon>Glomerellales</taxon>
        <taxon>Glomerellaceae</taxon>
        <taxon>Colletotrichum</taxon>
        <taxon>Colletotrichum acutatum species complex</taxon>
    </lineage>
</organism>
<keyword evidence="5" id="KW-1015">Disulfide bond</keyword>
<proteinExistence type="inferred from homology"/>
<protein>
    <recommendedName>
        <fullName evidence="7">Carboxylic ester hydrolase</fullName>
        <ecNumber evidence="7">3.1.1.-</ecNumber>
    </recommendedName>
</protein>
<dbReference type="EC" id="3.1.1.-" evidence="7"/>
<keyword evidence="2" id="KW-0858">Xylan degradation</keyword>
<dbReference type="PANTHER" id="PTHR33938:SF15">
    <property type="entry name" value="FERULOYL ESTERASE B-RELATED"/>
    <property type="match status" value="1"/>
</dbReference>
<keyword evidence="3" id="KW-0732">Signal</keyword>
<dbReference type="RefSeq" id="XP_060374117.1">
    <property type="nucleotide sequence ID" value="XM_060531287.1"/>
</dbReference>
<evidence type="ECO:0000256" key="2">
    <source>
        <dbReference type="ARBA" id="ARBA00022651"/>
    </source>
</evidence>
<comment type="catalytic activity">
    <reaction evidence="6">
        <text>feruloyl-polysaccharide + H2O = ferulate + polysaccharide.</text>
        <dbReference type="EC" id="3.1.1.73"/>
    </reaction>
</comment>
<comment type="similarity">
    <text evidence="7">Belongs to the tannase family.</text>
</comment>
<evidence type="ECO:0000256" key="3">
    <source>
        <dbReference type="ARBA" id="ARBA00022729"/>
    </source>
</evidence>
<dbReference type="InterPro" id="IPR011118">
    <property type="entry name" value="Tannase/feruloyl_esterase"/>
</dbReference>
<keyword evidence="1" id="KW-0719">Serine esterase</keyword>
<comment type="caution">
    <text evidence="8">The sequence shown here is derived from an EMBL/GenBank/DDBJ whole genome shotgun (WGS) entry which is preliminary data.</text>
</comment>
<evidence type="ECO:0000256" key="4">
    <source>
        <dbReference type="ARBA" id="ARBA00022801"/>
    </source>
</evidence>
<reference evidence="8 9" key="1">
    <citation type="submission" date="2016-10" db="EMBL/GenBank/DDBJ databases">
        <title>The genome sequence of Colletotrichum fioriniae PJ7.</title>
        <authorList>
            <person name="Baroncelli R."/>
        </authorList>
    </citation>
    <scope>NUCLEOTIDE SEQUENCE [LARGE SCALE GENOMIC DNA]</scope>
    <source>
        <strain evidence="8 9">Tom-12</strain>
    </source>
</reference>
<evidence type="ECO:0000256" key="1">
    <source>
        <dbReference type="ARBA" id="ARBA00022487"/>
    </source>
</evidence>
<dbReference type="EMBL" id="MLFU01000156">
    <property type="protein sequence ID" value="KAK1476938.1"/>
    <property type="molecule type" value="Genomic_DNA"/>
</dbReference>
<dbReference type="Proteomes" id="UP001227543">
    <property type="component" value="Unassembled WGS sequence"/>
</dbReference>
<keyword evidence="2" id="KW-0624">Polysaccharide degradation</keyword>
<evidence type="ECO:0000256" key="5">
    <source>
        <dbReference type="ARBA" id="ARBA00023157"/>
    </source>
</evidence>
<dbReference type="GeneID" id="85415525"/>
<keyword evidence="4 7" id="KW-0378">Hydrolase</keyword>